<keyword evidence="3" id="KW-1185">Reference proteome</keyword>
<dbReference type="EMBL" id="QICN01000003">
    <property type="protein sequence ID" value="PXV69498.1"/>
    <property type="molecule type" value="Genomic_DNA"/>
</dbReference>
<feature type="region of interest" description="Disordered" evidence="1">
    <location>
        <begin position="79"/>
        <end position="116"/>
    </location>
</feature>
<feature type="compositionally biased region" description="Basic residues" evidence="1">
    <location>
        <begin position="83"/>
        <end position="116"/>
    </location>
</feature>
<evidence type="ECO:0000313" key="3">
    <source>
        <dbReference type="Proteomes" id="UP000248330"/>
    </source>
</evidence>
<reference evidence="2 3" key="1">
    <citation type="submission" date="2018-04" db="EMBL/GenBank/DDBJ databases">
        <title>Genomic Encyclopedia of Type Strains, Phase IV (KMG-IV): sequencing the most valuable type-strain genomes for metagenomic binning, comparative biology and taxonomic classification.</title>
        <authorList>
            <person name="Goeker M."/>
        </authorList>
    </citation>
    <scope>NUCLEOTIDE SEQUENCE [LARGE SCALE GENOMIC DNA]</scope>
    <source>
        <strain evidence="2 3">DSM 104150</strain>
    </source>
</reference>
<name>A0A318EG27_9GAMM</name>
<accession>A0A318EG27</accession>
<dbReference type="Proteomes" id="UP000248330">
    <property type="component" value="Unassembled WGS sequence"/>
</dbReference>
<organism evidence="2 3">
    <name type="scientific">Sinimarinibacterium flocculans</name>
    <dbReference type="NCBI Taxonomy" id="985250"/>
    <lineage>
        <taxon>Bacteria</taxon>
        <taxon>Pseudomonadati</taxon>
        <taxon>Pseudomonadota</taxon>
        <taxon>Gammaproteobacteria</taxon>
        <taxon>Nevskiales</taxon>
        <taxon>Nevskiaceae</taxon>
        <taxon>Sinimarinibacterium</taxon>
    </lineage>
</organism>
<sequence length="116" mass="12388">MAKQAFESQLKAFRKKLDSAAASRKKQIGALRSKAAEAALNWVMSHEDRVNQFKSAVKGTPVASAVDKLLDLLKSEVTPAKAPAKKAAKKTTKKAAKKAPAKKAAKKATKKSAKKS</sequence>
<gene>
    <name evidence="2" type="ORF">C8D93_10371</name>
</gene>
<evidence type="ECO:0000313" key="2">
    <source>
        <dbReference type="EMBL" id="PXV69498.1"/>
    </source>
</evidence>
<dbReference type="AlphaFoldDB" id="A0A318EG27"/>
<protein>
    <submittedName>
        <fullName evidence="2">Uncharacterized protein</fullName>
    </submittedName>
</protein>
<proteinExistence type="predicted"/>
<evidence type="ECO:0000256" key="1">
    <source>
        <dbReference type="SAM" id="MobiDB-lite"/>
    </source>
</evidence>
<comment type="caution">
    <text evidence="2">The sequence shown here is derived from an EMBL/GenBank/DDBJ whole genome shotgun (WGS) entry which is preliminary data.</text>
</comment>